<protein>
    <submittedName>
        <fullName evidence="3">Dabb family protein</fullName>
    </submittedName>
</protein>
<dbReference type="OrthoDB" id="9808130at2"/>
<accession>A0A8B6X797</accession>
<dbReference type="InterPro" id="IPR011008">
    <property type="entry name" value="Dimeric_a/b-barrel"/>
</dbReference>
<dbReference type="Gene3D" id="3.30.70.100">
    <property type="match status" value="1"/>
</dbReference>
<dbReference type="SUPFAM" id="SSF54909">
    <property type="entry name" value="Dimeric alpha+beta barrel"/>
    <property type="match status" value="1"/>
</dbReference>
<reference evidence="3" key="1">
    <citation type="submission" date="2025-08" db="UniProtKB">
        <authorList>
            <consortium name="RefSeq"/>
        </authorList>
    </citation>
    <scope>IDENTIFICATION</scope>
</reference>
<name>A0A8B6X797_9BURK</name>
<dbReference type="RefSeq" id="WP_028312571.1">
    <property type="nucleotide sequence ID" value="NZ_KI519499.1"/>
</dbReference>
<dbReference type="Proteomes" id="UP000675920">
    <property type="component" value="Unplaced"/>
</dbReference>
<dbReference type="InterPro" id="IPR013097">
    <property type="entry name" value="Dabb"/>
</dbReference>
<proteinExistence type="predicted"/>
<evidence type="ECO:0000313" key="3">
    <source>
        <dbReference type="RefSeq" id="WP_028312571.1"/>
    </source>
</evidence>
<sequence>MIRHIVFFSARDKGDLPTILDGLRLLEQIPDARFFEVQPCARIDQIGNEVEVVVYGEFDDEAALARFKAHPLYEESIRVVRPLRELRVAADFVSRLS</sequence>
<keyword evidence="2" id="KW-1185">Reference proteome</keyword>
<dbReference type="PROSITE" id="PS51502">
    <property type="entry name" value="S_R_A_B_BARREL"/>
    <property type="match status" value="1"/>
</dbReference>
<evidence type="ECO:0000313" key="2">
    <source>
        <dbReference type="Proteomes" id="UP000675920"/>
    </source>
</evidence>
<organism evidence="2 3">
    <name type="scientific">Derxia gummosa DSM 723</name>
    <dbReference type="NCBI Taxonomy" id="1121388"/>
    <lineage>
        <taxon>Bacteria</taxon>
        <taxon>Pseudomonadati</taxon>
        <taxon>Pseudomonadota</taxon>
        <taxon>Betaproteobacteria</taxon>
        <taxon>Burkholderiales</taxon>
        <taxon>Alcaligenaceae</taxon>
        <taxon>Derxia</taxon>
    </lineage>
</organism>
<dbReference type="SMART" id="SM00886">
    <property type="entry name" value="Dabb"/>
    <property type="match status" value="1"/>
</dbReference>
<evidence type="ECO:0000259" key="1">
    <source>
        <dbReference type="PROSITE" id="PS51502"/>
    </source>
</evidence>
<dbReference type="AlphaFoldDB" id="A0A8B6X797"/>
<feature type="domain" description="Stress-response A/B barrel" evidence="1">
    <location>
        <begin position="2"/>
        <end position="92"/>
    </location>
</feature>
<dbReference type="Pfam" id="PF07876">
    <property type="entry name" value="Dabb"/>
    <property type="match status" value="1"/>
</dbReference>